<name>A0A1Y2B927_9FUNG</name>
<keyword evidence="1" id="KW-0812">Transmembrane</keyword>
<sequence length="318" mass="37659">MYLLIQYASRLEIKSISVIDRIQMILLSLIRSEFFPWILLIFILNKKNWKRPVIIILILHWLFRSVGDSLREIMELLPVPKDVKTLWPNTNTRWIVGNAIAHVFWLGGEMVGDWYFYIRTKAVTKSKIKINIVYICCIVYNIGKFIGIVRYFVYLPIDFNQVDKFKAFSQNAFMDKFKQISELRIFITMIVTLIFLPFIIAIVIFLINQYHDNVVTFVDPDPIRQIPLSIYYNLIYIDQILLKYFVQDDKTKDAVASNPNVIKMVNDTVIRINNNNNNFNEYDSLQSINHTHNLNKNNNYENYAIKNSQVYFNNIRNC</sequence>
<comment type="caution">
    <text evidence="2">The sequence shown here is derived from an EMBL/GenBank/DDBJ whole genome shotgun (WGS) entry which is preliminary data.</text>
</comment>
<feature type="transmembrane region" description="Helical" evidence="1">
    <location>
        <begin position="183"/>
        <end position="207"/>
    </location>
</feature>
<keyword evidence="1" id="KW-0472">Membrane</keyword>
<proteinExistence type="predicted"/>
<dbReference type="OrthoDB" id="10550471at2759"/>
<reference evidence="2 3" key="1">
    <citation type="submission" date="2016-08" db="EMBL/GenBank/DDBJ databases">
        <title>A Parts List for Fungal Cellulosomes Revealed by Comparative Genomics.</title>
        <authorList>
            <consortium name="DOE Joint Genome Institute"/>
            <person name="Haitjema C.H."/>
            <person name="Gilmore S.P."/>
            <person name="Henske J.K."/>
            <person name="Solomon K.V."/>
            <person name="De Groot R."/>
            <person name="Kuo A."/>
            <person name="Mondo S.J."/>
            <person name="Salamov A.A."/>
            <person name="Labutti K."/>
            <person name="Zhao Z."/>
            <person name="Chiniquy J."/>
            <person name="Barry K."/>
            <person name="Brewer H.M."/>
            <person name="Purvine S.O."/>
            <person name="Wright A.T."/>
            <person name="Boxma B."/>
            <person name="Van Alen T."/>
            <person name="Hackstein J.H."/>
            <person name="Baker S.E."/>
            <person name="Grigoriev I.V."/>
            <person name="O'Malley M.A."/>
        </authorList>
    </citation>
    <scope>NUCLEOTIDE SEQUENCE [LARGE SCALE GENOMIC DNA]</scope>
    <source>
        <strain evidence="2 3">G1</strain>
    </source>
</reference>
<organism evidence="2 3">
    <name type="scientific">Neocallimastix californiae</name>
    <dbReference type="NCBI Taxonomy" id="1754190"/>
    <lineage>
        <taxon>Eukaryota</taxon>
        <taxon>Fungi</taxon>
        <taxon>Fungi incertae sedis</taxon>
        <taxon>Chytridiomycota</taxon>
        <taxon>Chytridiomycota incertae sedis</taxon>
        <taxon>Neocallimastigomycetes</taxon>
        <taxon>Neocallimastigales</taxon>
        <taxon>Neocallimastigaceae</taxon>
        <taxon>Neocallimastix</taxon>
    </lineage>
</organism>
<evidence type="ECO:0000313" key="2">
    <source>
        <dbReference type="EMBL" id="ORY31329.1"/>
    </source>
</evidence>
<dbReference type="AlphaFoldDB" id="A0A1Y2B927"/>
<feature type="transmembrane region" description="Helical" evidence="1">
    <location>
        <begin position="24"/>
        <end position="44"/>
    </location>
</feature>
<gene>
    <name evidence="2" type="ORF">LY90DRAFT_627134</name>
</gene>
<dbReference type="EMBL" id="MCOG01000170">
    <property type="protein sequence ID" value="ORY31329.1"/>
    <property type="molecule type" value="Genomic_DNA"/>
</dbReference>
<evidence type="ECO:0000256" key="1">
    <source>
        <dbReference type="SAM" id="Phobius"/>
    </source>
</evidence>
<accession>A0A1Y2B927</accession>
<protein>
    <submittedName>
        <fullName evidence="2">Uncharacterized protein</fullName>
    </submittedName>
</protein>
<keyword evidence="3" id="KW-1185">Reference proteome</keyword>
<dbReference type="Proteomes" id="UP000193920">
    <property type="component" value="Unassembled WGS sequence"/>
</dbReference>
<keyword evidence="1" id="KW-1133">Transmembrane helix</keyword>
<feature type="transmembrane region" description="Helical" evidence="1">
    <location>
        <begin position="130"/>
        <end position="153"/>
    </location>
</feature>
<evidence type="ECO:0000313" key="3">
    <source>
        <dbReference type="Proteomes" id="UP000193920"/>
    </source>
</evidence>